<dbReference type="InterPro" id="IPR041682">
    <property type="entry name" value="AAA_14"/>
</dbReference>
<dbReference type="SUPFAM" id="SSF52540">
    <property type="entry name" value="P-loop containing nucleoside triphosphate hydrolases"/>
    <property type="match status" value="1"/>
</dbReference>
<evidence type="ECO:0000259" key="1">
    <source>
        <dbReference type="Pfam" id="PF13173"/>
    </source>
</evidence>
<dbReference type="Pfam" id="PF13173">
    <property type="entry name" value="AAA_14"/>
    <property type="match status" value="1"/>
</dbReference>
<dbReference type="SUPFAM" id="SSF46785">
    <property type="entry name" value="Winged helix' DNA-binding domain"/>
    <property type="match status" value="1"/>
</dbReference>
<proteinExistence type="predicted"/>
<keyword evidence="3" id="KW-1185">Reference proteome</keyword>
<name>A0ABX1AUL7_9ACTN</name>
<accession>A0ABX1AUL7</accession>
<dbReference type="Proteomes" id="UP000696294">
    <property type="component" value="Unassembled WGS sequence"/>
</dbReference>
<dbReference type="PANTHER" id="PTHR34704">
    <property type="entry name" value="ATPASE"/>
    <property type="match status" value="1"/>
</dbReference>
<dbReference type="EMBL" id="JAATEP010000004">
    <property type="protein sequence ID" value="NJP89325.1"/>
    <property type="molecule type" value="Genomic_DNA"/>
</dbReference>
<dbReference type="InterPro" id="IPR027417">
    <property type="entry name" value="P-loop_NTPase"/>
</dbReference>
<evidence type="ECO:0000313" key="3">
    <source>
        <dbReference type="Proteomes" id="UP000696294"/>
    </source>
</evidence>
<dbReference type="PANTHER" id="PTHR34704:SF1">
    <property type="entry name" value="ATPASE"/>
    <property type="match status" value="1"/>
</dbReference>
<gene>
    <name evidence="2" type="ORF">HCN51_07665</name>
</gene>
<dbReference type="RefSeq" id="WP_168008183.1">
    <property type="nucleotide sequence ID" value="NZ_JAATEP010000004.1"/>
</dbReference>
<sequence>MSDVEVIKPDGVFDRHHEWDDLVRFVGDRAPGVRIGVVRGRRRHGKSFLLEHLCDAVNGVYTVALRQSRAMALARFSDFLSQSLGYRLGTFQDWVTALDTAVDALSHRPGTHPPLLVLDEFPYLIDHSPELPSAIQALYDRRGPRKGHPPFKLILCGSAISIMSTLLAGDQALRGRAVLDLRIGPFRFRDAADYWDAPPQTAFLIDAVLGGAPGYRDIVGDAPAPGEEGFFRWLEHSILNPSHILFTEPDYLLAEDPRIRDRAIYNAIWWAVAMGATSPTQIGGLVGMDAKALTYHLNVMRDGGFIRSEQDLLRQRRPTITIADPAVRFHNLIVQPNISALELRHARDVWDRSRKTFSDKILGPHFEEAARAWVRWYGAETGLDDIGQVGTTEVACREHRGHEVDVVAISRTAQARSKGARITLLGEAKCTGKARTMADLRRLEHIRDLLTGLGWDAEQARPALFSKTGFPSDLKAAAADGRVHLVDLETMYAPHRDDLA</sequence>
<organism evidence="2 3">
    <name type="scientific">Nonomuraea composti</name>
    <dbReference type="NCBI Taxonomy" id="2720023"/>
    <lineage>
        <taxon>Bacteria</taxon>
        <taxon>Bacillati</taxon>
        <taxon>Actinomycetota</taxon>
        <taxon>Actinomycetes</taxon>
        <taxon>Streptosporangiales</taxon>
        <taxon>Streptosporangiaceae</taxon>
        <taxon>Nonomuraea</taxon>
    </lineage>
</organism>
<reference evidence="2 3" key="1">
    <citation type="submission" date="2020-03" db="EMBL/GenBank/DDBJ databases">
        <title>WGS of actinomycetes isolated from Thailand.</title>
        <authorList>
            <person name="Thawai C."/>
        </authorList>
    </citation>
    <scope>NUCLEOTIDE SEQUENCE [LARGE SCALE GENOMIC DNA]</scope>
    <source>
        <strain evidence="2 3">FMUSA5-5</strain>
    </source>
</reference>
<comment type="caution">
    <text evidence="2">The sequence shown here is derived from an EMBL/GenBank/DDBJ whole genome shotgun (WGS) entry which is preliminary data.</text>
</comment>
<feature type="domain" description="AAA" evidence="1">
    <location>
        <begin position="35"/>
        <end position="190"/>
    </location>
</feature>
<protein>
    <submittedName>
        <fullName evidence="2">ATPase</fullName>
    </submittedName>
</protein>
<dbReference type="Gene3D" id="3.40.50.300">
    <property type="entry name" value="P-loop containing nucleotide triphosphate hydrolases"/>
    <property type="match status" value="1"/>
</dbReference>
<dbReference type="InterPro" id="IPR036390">
    <property type="entry name" value="WH_DNA-bd_sf"/>
</dbReference>
<evidence type="ECO:0000313" key="2">
    <source>
        <dbReference type="EMBL" id="NJP89325.1"/>
    </source>
</evidence>